<sequence>MNAINLLGLEPQRWIMSSDIPTLSPVDHNSRLMVVFRRWLRLVRLLCLSAHVRHLRTIYKASTPWTGWHGTRHDGKALLR</sequence>
<gene>
    <name evidence="1" type="ORF">F2Q70_00019057</name>
</gene>
<reference evidence="1" key="1">
    <citation type="submission" date="2019-12" db="EMBL/GenBank/DDBJ databases">
        <title>Genome sequencing and annotation of Brassica cretica.</title>
        <authorList>
            <person name="Studholme D.J."/>
            <person name="Sarris P.F."/>
        </authorList>
    </citation>
    <scope>NUCLEOTIDE SEQUENCE</scope>
    <source>
        <strain evidence="1">PFS-102/07</strain>
        <tissue evidence="1">Leaf</tissue>
    </source>
</reference>
<organism evidence="1">
    <name type="scientific">Brassica cretica</name>
    <name type="common">Mustard</name>
    <dbReference type="NCBI Taxonomy" id="69181"/>
    <lineage>
        <taxon>Eukaryota</taxon>
        <taxon>Viridiplantae</taxon>
        <taxon>Streptophyta</taxon>
        <taxon>Embryophyta</taxon>
        <taxon>Tracheophyta</taxon>
        <taxon>Spermatophyta</taxon>
        <taxon>Magnoliopsida</taxon>
        <taxon>eudicotyledons</taxon>
        <taxon>Gunneridae</taxon>
        <taxon>Pentapetalae</taxon>
        <taxon>rosids</taxon>
        <taxon>malvids</taxon>
        <taxon>Brassicales</taxon>
        <taxon>Brassicaceae</taxon>
        <taxon>Brassiceae</taxon>
        <taxon>Brassica</taxon>
    </lineage>
</organism>
<protein>
    <submittedName>
        <fullName evidence="1">Uncharacterized protein</fullName>
    </submittedName>
</protein>
<dbReference type="EMBL" id="QGKY02001250">
    <property type="protein sequence ID" value="KAF2564536.1"/>
    <property type="molecule type" value="Genomic_DNA"/>
</dbReference>
<proteinExistence type="predicted"/>
<dbReference type="AlphaFoldDB" id="A0A8S9I4W9"/>
<comment type="caution">
    <text evidence="1">The sequence shown here is derived from an EMBL/GenBank/DDBJ whole genome shotgun (WGS) entry which is preliminary data.</text>
</comment>
<accession>A0A8S9I4W9</accession>
<evidence type="ECO:0000313" key="1">
    <source>
        <dbReference type="EMBL" id="KAF2564536.1"/>
    </source>
</evidence>
<name>A0A8S9I4W9_BRACR</name>